<proteinExistence type="predicted"/>
<keyword evidence="3" id="KW-1185">Reference proteome</keyword>
<reference evidence="2" key="2">
    <citation type="submission" date="2021-03" db="EMBL/GenBank/DDBJ databases">
        <title>Complete genome sequence of Burkholderia seminalis 869T2.</title>
        <authorList>
            <person name="Hung S.-H."/>
            <person name="Huang C.-T."/>
            <person name="Huang C.-C."/>
            <person name="Kuo C.-H."/>
        </authorList>
    </citation>
    <scope>NUCLEOTIDE SEQUENCE</scope>
    <source>
        <strain evidence="2">869T2</strain>
    </source>
</reference>
<name>A0A8A8D4C3_9BURK</name>
<organism evidence="2 3">
    <name type="scientific">Burkholderia seminalis</name>
    <dbReference type="NCBI Taxonomy" id="488731"/>
    <lineage>
        <taxon>Bacteria</taxon>
        <taxon>Pseudomonadati</taxon>
        <taxon>Pseudomonadota</taxon>
        <taxon>Betaproteobacteria</taxon>
        <taxon>Burkholderiales</taxon>
        <taxon>Burkholderiaceae</taxon>
        <taxon>Burkholderia</taxon>
        <taxon>Burkholderia cepacia complex</taxon>
    </lineage>
</organism>
<sequence length="320" mass="34641">MKIFDAAKDLPDELRTVLDDITDALDARANADRAAGANRDAISAGHDRIAELEATSKALDAQAVKVEASAAANASLRAEATKAAKAADKAASELDDARRAHERRVAAVEHLNAEARSIDESIPELKKRLQTAMGNYRKQILAAVNEDLIKACAPLVPVIRAIAAVDAVMPNGGLAHDWLDCAKLISPVGYRSDHLQHHVRVSGTDLLATSDPLPELPTGAVIAVQEIVAVSTALRQHRAFQPPTPQAPHTETRQRGAREQQRYDEAAERIRQSEEEFDRRQERSKEHKTGNSWSFGEPGGARSARPAEINMGPPIPLNDS</sequence>
<evidence type="ECO:0000313" key="3">
    <source>
        <dbReference type="Proteomes" id="UP000027834"/>
    </source>
</evidence>
<dbReference type="EMBL" id="CP072520">
    <property type="protein sequence ID" value="QTO19588.1"/>
    <property type="molecule type" value="Genomic_DNA"/>
</dbReference>
<dbReference type="AlphaFoldDB" id="A0A8A8D4C3"/>
<feature type="compositionally biased region" description="Basic and acidic residues" evidence="1">
    <location>
        <begin position="250"/>
        <end position="289"/>
    </location>
</feature>
<dbReference type="Proteomes" id="UP000027834">
    <property type="component" value="Chromosome 1"/>
</dbReference>
<evidence type="ECO:0000313" key="2">
    <source>
        <dbReference type="EMBL" id="QTO19588.1"/>
    </source>
</evidence>
<reference evidence="2" key="1">
    <citation type="submission" date="2014-04" db="EMBL/GenBank/DDBJ databases">
        <authorList>
            <person name="Ho Y.-N."/>
            <person name="Huang C.-C."/>
        </authorList>
    </citation>
    <scope>NUCLEOTIDE SEQUENCE</scope>
    <source>
        <strain evidence="2">869T2</strain>
    </source>
</reference>
<feature type="region of interest" description="Disordered" evidence="1">
    <location>
        <begin position="239"/>
        <end position="320"/>
    </location>
</feature>
<dbReference type="RefSeq" id="WP_154233731.1">
    <property type="nucleotide sequence ID" value="NZ_CP072520.1"/>
</dbReference>
<accession>A0A8A8D4C3</accession>
<evidence type="ECO:0000256" key="1">
    <source>
        <dbReference type="SAM" id="MobiDB-lite"/>
    </source>
</evidence>
<gene>
    <name evidence="2" type="ORF">DT99_004915</name>
</gene>
<protein>
    <submittedName>
        <fullName evidence="2">Uncharacterized protein</fullName>
    </submittedName>
</protein>